<proteinExistence type="evidence at transcript level"/>
<accession>A0A1B1ESS1</accession>
<sequence>CDCEVITDDQAQVCDTEGNPYPSLCDLKCDGKTADTSKTYNGKTGNCE</sequence>
<organism evidence="1">
    <name type="scientific">Haliotis asinina</name>
    <name type="common">Donkey's ear abalone</name>
    <name type="synonym">Ass's ear abalone</name>
    <dbReference type="NCBI Taxonomy" id="109174"/>
    <lineage>
        <taxon>Eukaryota</taxon>
        <taxon>Metazoa</taxon>
        <taxon>Spiralia</taxon>
        <taxon>Lophotrochozoa</taxon>
        <taxon>Mollusca</taxon>
        <taxon>Gastropoda</taxon>
        <taxon>Vetigastropoda</taxon>
        <taxon>Lepetellida</taxon>
        <taxon>Haliotoidea</taxon>
        <taxon>Haliotidae</taxon>
        <taxon>Haliotis</taxon>
    </lineage>
</organism>
<dbReference type="SUPFAM" id="SSF100895">
    <property type="entry name" value="Kazal-type serine protease inhibitors"/>
    <property type="match status" value="1"/>
</dbReference>
<dbReference type="EMBL" id="KU903284">
    <property type="protein sequence ID" value="ANQ31755.1"/>
    <property type="molecule type" value="mRNA"/>
</dbReference>
<reference evidence="1" key="1">
    <citation type="journal article" date="2016" name="J. Pept. Sci.">
        <title>Identification of a female spawn-associated Kazal-type inhibitor from the tropical abalone Haliotis asinina.</title>
        <authorList>
            <person name="Wang T."/>
            <person name="Nuurai P."/>
            <person name="McDougall C."/>
            <person name="York P.S."/>
            <person name="Bose U."/>
            <person name="Degnan B.M."/>
            <person name="Cummins S.F."/>
        </authorList>
    </citation>
    <scope>NUCLEOTIDE SEQUENCE</scope>
</reference>
<protein>
    <submittedName>
        <fullName evidence="1">Kazal-type inhibitor</fullName>
    </submittedName>
</protein>
<name>A0A1B1ESS1_HALAI</name>
<dbReference type="InterPro" id="IPR036058">
    <property type="entry name" value="Kazal_dom_sf"/>
</dbReference>
<dbReference type="AlphaFoldDB" id="A0A1B1ESS1"/>
<feature type="non-terminal residue" evidence="1">
    <location>
        <position position="1"/>
    </location>
</feature>
<evidence type="ECO:0000313" key="1">
    <source>
        <dbReference type="EMBL" id="ANQ31755.1"/>
    </source>
</evidence>